<dbReference type="SUPFAM" id="SSF57667">
    <property type="entry name" value="beta-beta-alpha zinc fingers"/>
    <property type="match status" value="1"/>
</dbReference>
<evidence type="ECO:0000256" key="9">
    <source>
        <dbReference type="PROSITE-ProRule" id="PRU00042"/>
    </source>
</evidence>
<accession>A0A9P6AV00</accession>
<dbReference type="PANTHER" id="PTHR14003">
    <property type="entry name" value="TRANSCRIPTIONAL REPRESSOR PROTEIN YY"/>
    <property type="match status" value="1"/>
</dbReference>
<name>A0A9P6AV00_9AGAM</name>
<feature type="domain" description="C2H2-type" evidence="11">
    <location>
        <begin position="111"/>
        <end position="135"/>
    </location>
</feature>
<dbReference type="InterPro" id="IPR036236">
    <property type="entry name" value="Znf_C2H2_sf"/>
</dbReference>
<dbReference type="PROSITE" id="PS00028">
    <property type="entry name" value="ZINC_FINGER_C2H2_1"/>
    <property type="match status" value="2"/>
</dbReference>
<evidence type="ECO:0000256" key="10">
    <source>
        <dbReference type="SAM" id="MobiDB-lite"/>
    </source>
</evidence>
<dbReference type="GO" id="GO:0005667">
    <property type="term" value="C:transcription regulator complex"/>
    <property type="evidence" value="ECO:0007669"/>
    <property type="project" value="TreeGrafter"/>
</dbReference>
<gene>
    <name evidence="12" type="ORF">BS47DRAFT_1297661</name>
</gene>
<dbReference type="Gene3D" id="3.30.160.60">
    <property type="entry name" value="Classic Zinc Finger"/>
    <property type="match status" value="2"/>
</dbReference>
<dbReference type="InterPro" id="IPR013087">
    <property type="entry name" value="Znf_C2H2_type"/>
</dbReference>
<reference evidence="12" key="1">
    <citation type="journal article" date="2020" name="Nat. Commun.">
        <title>Large-scale genome sequencing of mycorrhizal fungi provides insights into the early evolution of symbiotic traits.</title>
        <authorList>
            <person name="Miyauchi S."/>
            <person name="Kiss E."/>
            <person name="Kuo A."/>
            <person name="Drula E."/>
            <person name="Kohler A."/>
            <person name="Sanchez-Garcia M."/>
            <person name="Morin E."/>
            <person name="Andreopoulos B."/>
            <person name="Barry K.W."/>
            <person name="Bonito G."/>
            <person name="Buee M."/>
            <person name="Carver A."/>
            <person name="Chen C."/>
            <person name="Cichocki N."/>
            <person name="Clum A."/>
            <person name="Culley D."/>
            <person name="Crous P.W."/>
            <person name="Fauchery L."/>
            <person name="Girlanda M."/>
            <person name="Hayes R.D."/>
            <person name="Keri Z."/>
            <person name="LaButti K."/>
            <person name="Lipzen A."/>
            <person name="Lombard V."/>
            <person name="Magnuson J."/>
            <person name="Maillard F."/>
            <person name="Murat C."/>
            <person name="Nolan M."/>
            <person name="Ohm R.A."/>
            <person name="Pangilinan J."/>
            <person name="Pereira M.F."/>
            <person name="Perotto S."/>
            <person name="Peter M."/>
            <person name="Pfister S."/>
            <person name="Riley R."/>
            <person name="Sitrit Y."/>
            <person name="Stielow J.B."/>
            <person name="Szollosi G."/>
            <person name="Zifcakova L."/>
            <person name="Stursova M."/>
            <person name="Spatafora J.W."/>
            <person name="Tedersoo L."/>
            <person name="Vaario L.M."/>
            <person name="Yamada A."/>
            <person name="Yan M."/>
            <person name="Wang P."/>
            <person name="Xu J."/>
            <person name="Bruns T."/>
            <person name="Baldrian P."/>
            <person name="Vilgalys R."/>
            <person name="Dunand C."/>
            <person name="Henrissat B."/>
            <person name="Grigoriev I.V."/>
            <person name="Hibbett D."/>
            <person name="Nagy L.G."/>
            <person name="Martin F.M."/>
        </authorList>
    </citation>
    <scope>NUCLEOTIDE SEQUENCE</scope>
    <source>
        <strain evidence="12">UP504</strain>
    </source>
</reference>
<organism evidence="12 13">
    <name type="scientific">Hydnum rufescens UP504</name>
    <dbReference type="NCBI Taxonomy" id="1448309"/>
    <lineage>
        <taxon>Eukaryota</taxon>
        <taxon>Fungi</taxon>
        <taxon>Dikarya</taxon>
        <taxon>Basidiomycota</taxon>
        <taxon>Agaricomycotina</taxon>
        <taxon>Agaricomycetes</taxon>
        <taxon>Cantharellales</taxon>
        <taxon>Hydnaceae</taxon>
        <taxon>Hydnum</taxon>
    </lineage>
</organism>
<keyword evidence="13" id="KW-1185">Reference proteome</keyword>
<keyword evidence="5" id="KW-0862">Zinc</keyword>
<dbReference type="PROSITE" id="PS50157">
    <property type="entry name" value="ZINC_FINGER_C2H2_2"/>
    <property type="match status" value="2"/>
</dbReference>
<evidence type="ECO:0000256" key="5">
    <source>
        <dbReference type="ARBA" id="ARBA00022833"/>
    </source>
</evidence>
<dbReference type="OrthoDB" id="6077919at2759"/>
<proteinExistence type="inferred from homology"/>
<dbReference type="GO" id="GO:0000978">
    <property type="term" value="F:RNA polymerase II cis-regulatory region sequence-specific DNA binding"/>
    <property type="evidence" value="ECO:0007669"/>
    <property type="project" value="TreeGrafter"/>
</dbReference>
<dbReference type="AlphaFoldDB" id="A0A9P6AV00"/>
<dbReference type="EMBL" id="MU128986">
    <property type="protein sequence ID" value="KAF9512441.1"/>
    <property type="molecule type" value="Genomic_DNA"/>
</dbReference>
<dbReference type="FunFam" id="3.30.160.60:FF:000761">
    <property type="entry name" value="Zinc finger protein 449"/>
    <property type="match status" value="1"/>
</dbReference>
<evidence type="ECO:0000256" key="8">
    <source>
        <dbReference type="ARBA" id="ARBA00023242"/>
    </source>
</evidence>
<evidence type="ECO:0000256" key="4">
    <source>
        <dbReference type="ARBA" id="ARBA00022771"/>
    </source>
</evidence>
<keyword evidence="7" id="KW-0804">Transcription</keyword>
<keyword evidence="8" id="KW-0539">Nucleus</keyword>
<keyword evidence="4 9" id="KW-0863">Zinc-finger</keyword>
<protein>
    <recommendedName>
        <fullName evidence="11">C2H2-type domain-containing protein</fullName>
    </recommendedName>
</protein>
<evidence type="ECO:0000313" key="13">
    <source>
        <dbReference type="Proteomes" id="UP000886523"/>
    </source>
</evidence>
<evidence type="ECO:0000256" key="7">
    <source>
        <dbReference type="ARBA" id="ARBA00023163"/>
    </source>
</evidence>
<feature type="domain" description="C2H2-type" evidence="11">
    <location>
        <begin position="83"/>
        <end position="110"/>
    </location>
</feature>
<comment type="caution">
    <text evidence="12">The sequence shown here is derived from an EMBL/GenBank/DDBJ whole genome shotgun (WGS) entry which is preliminary data.</text>
</comment>
<dbReference type="GO" id="GO:0000785">
    <property type="term" value="C:chromatin"/>
    <property type="evidence" value="ECO:0007669"/>
    <property type="project" value="TreeGrafter"/>
</dbReference>
<dbReference type="Pfam" id="PF00096">
    <property type="entry name" value="zf-C2H2"/>
    <property type="match status" value="2"/>
</dbReference>
<evidence type="ECO:0000256" key="2">
    <source>
        <dbReference type="ARBA" id="ARBA00022723"/>
    </source>
</evidence>
<dbReference type="GO" id="GO:0031519">
    <property type="term" value="C:PcG protein complex"/>
    <property type="evidence" value="ECO:0007669"/>
    <property type="project" value="TreeGrafter"/>
</dbReference>
<dbReference type="Proteomes" id="UP000886523">
    <property type="component" value="Unassembled WGS sequence"/>
</dbReference>
<feature type="region of interest" description="Disordered" evidence="10">
    <location>
        <begin position="1"/>
        <end position="31"/>
    </location>
</feature>
<evidence type="ECO:0000256" key="1">
    <source>
        <dbReference type="ARBA" id="ARBA00006991"/>
    </source>
</evidence>
<dbReference type="GO" id="GO:0000981">
    <property type="term" value="F:DNA-binding transcription factor activity, RNA polymerase II-specific"/>
    <property type="evidence" value="ECO:0007669"/>
    <property type="project" value="TreeGrafter"/>
</dbReference>
<evidence type="ECO:0000256" key="3">
    <source>
        <dbReference type="ARBA" id="ARBA00022737"/>
    </source>
</evidence>
<sequence length="135" mass="14952">MESTPQPPTSRSASSRSPVDKSDLGGRLVRSEEDPIASWKVKLYNGGPFESVVWSHVNQSGKRSGRNSQTANGSTAGATIGRYECNHCQKRFNRPSGLKIHLNTHTGDKPYLCPYPSCGRHFSVLSNMRRHSRSH</sequence>
<evidence type="ECO:0000313" key="12">
    <source>
        <dbReference type="EMBL" id="KAF9512441.1"/>
    </source>
</evidence>
<evidence type="ECO:0000256" key="6">
    <source>
        <dbReference type="ARBA" id="ARBA00023015"/>
    </source>
</evidence>
<dbReference type="GO" id="GO:0008270">
    <property type="term" value="F:zinc ion binding"/>
    <property type="evidence" value="ECO:0007669"/>
    <property type="project" value="UniProtKB-KW"/>
</dbReference>
<keyword evidence="6" id="KW-0805">Transcription regulation</keyword>
<comment type="similarity">
    <text evidence="1">Belongs to the krueppel C2H2-type zinc-finger protein family.</text>
</comment>
<keyword evidence="3" id="KW-0677">Repeat</keyword>
<dbReference type="PANTHER" id="PTHR14003:SF20">
    <property type="entry name" value="FINGER DOMAIN PROTEIN, PUTATIVE (AFU_ORTHOLOGUE AFUA_4G10380)-RELATED"/>
    <property type="match status" value="1"/>
</dbReference>
<feature type="non-terminal residue" evidence="12">
    <location>
        <position position="135"/>
    </location>
</feature>
<feature type="compositionally biased region" description="Basic and acidic residues" evidence="10">
    <location>
        <begin position="18"/>
        <end position="31"/>
    </location>
</feature>
<dbReference type="SMART" id="SM00355">
    <property type="entry name" value="ZnF_C2H2"/>
    <property type="match status" value="2"/>
</dbReference>
<keyword evidence="2" id="KW-0479">Metal-binding</keyword>
<evidence type="ECO:0000259" key="11">
    <source>
        <dbReference type="PROSITE" id="PS50157"/>
    </source>
</evidence>